<feature type="non-terminal residue" evidence="2">
    <location>
        <position position="1"/>
    </location>
</feature>
<keyword evidence="1" id="KW-0238">DNA-binding</keyword>
<dbReference type="EMBL" id="KN833072">
    <property type="protein sequence ID" value="KIM73838.1"/>
    <property type="molecule type" value="Genomic_DNA"/>
</dbReference>
<dbReference type="InterPro" id="IPR010998">
    <property type="entry name" value="Integrase_recombinase_N"/>
</dbReference>
<evidence type="ECO:0000313" key="2">
    <source>
        <dbReference type="EMBL" id="KIM73838.1"/>
    </source>
</evidence>
<keyword evidence="3" id="KW-1185">Reference proteome</keyword>
<dbReference type="Proteomes" id="UP000054166">
    <property type="component" value="Unassembled WGS sequence"/>
</dbReference>
<accession>A0A0C3AJ09</accession>
<dbReference type="HOGENOM" id="CLU_003292_7_2_1"/>
<organism evidence="2 3">
    <name type="scientific">Piloderma croceum (strain F 1598)</name>
    <dbReference type="NCBI Taxonomy" id="765440"/>
    <lineage>
        <taxon>Eukaryota</taxon>
        <taxon>Fungi</taxon>
        <taxon>Dikarya</taxon>
        <taxon>Basidiomycota</taxon>
        <taxon>Agaricomycotina</taxon>
        <taxon>Agaricomycetes</taxon>
        <taxon>Agaricomycetidae</taxon>
        <taxon>Atheliales</taxon>
        <taxon>Atheliaceae</taxon>
        <taxon>Piloderma</taxon>
    </lineage>
</organism>
<reference evidence="2 3" key="1">
    <citation type="submission" date="2014-04" db="EMBL/GenBank/DDBJ databases">
        <authorList>
            <consortium name="DOE Joint Genome Institute"/>
            <person name="Kuo A."/>
            <person name="Tarkka M."/>
            <person name="Buscot F."/>
            <person name="Kohler A."/>
            <person name="Nagy L.G."/>
            <person name="Floudas D."/>
            <person name="Copeland A."/>
            <person name="Barry K.W."/>
            <person name="Cichocki N."/>
            <person name="Veneault-Fourrey C."/>
            <person name="LaButti K."/>
            <person name="Lindquist E.A."/>
            <person name="Lipzen A."/>
            <person name="Lundell T."/>
            <person name="Morin E."/>
            <person name="Murat C."/>
            <person name="Sun H."/>
            <person name="Tunlid A."/>
            <person name="Henrissat B."/>
            <person name="Grigoriev I.V."/>
            <person name="Hibbett D.S."/>
            <person name="Martin F."/>
            <person name="Nordberg H.P."/>
            <person name="Cantor M.N."/>
            <person name="Hua S.X."/>
        </authorList>
    </citation>
    <scope>NUCLEOTIDE SEQUENCE [LARGE SCALE GENOMIC DNA]</scope>
    <source>
        <strain evidence="2 3">F 1598</strain>
    </source>
</reference>
<name>A0A0C3AJ09_PILCF</name>
<dbReference type="AlphaFoldDB" id="A0A0C3AJ09"/>
<sequence>ASSTLAKYGDGVAHFHAFCDTQNIPYDCRLPASEFLLCAFAAASAGIRSGAATRNDISGIRAWHVIHDVPYHGSVHLNYVVKGVKNLTPDSSKRPPGPPITLQMLEVLVSNLDHSSPLDACIFVLIRSQCIYQ</sequence>
<proteinExistence type="predicted"/>
<gene>
    <name evidence="2" type="ORF">PILCRDRAFT_80685</name>
</gene>
<dbReference type="SUPFAM" id="SSF47823">
    <property type="entry name" value="lambda integrase-like, N-terminal domain"/>
    <property type="match status" value="1"/>
</dbReference>
<evidence type="ECO:0000256" key="1">
    <source>
        <dbReference type="ARBA" id="ARBA00023125"/>
    </source>
</evidence>
<dbReference type="GO" id="GO:0003677">
    <property type="term" value="F:DNA binding"/>
    <property type="evidence" value="ECO:0007669"/>
    <property type="project" value="UniProtKB-KW"/>
</dbReference>
<evidence type="ECO:0000313" key="3">
    <source>
        <dbReference type="Proteomes" id="UP000054166"/>
    </source>
</evidence>
<dbReference type="OrthoDB" id="3254696at2759"/>
<dbReference type="Gene3D" id="1.10.150.130">
    <property type="match status" value="1"/>
</dbReference>
<dbReference type="InParanoid" id="A0A0C3AJ09"/>
<dbReference type="STRING" id="765440.A0A0C3AJ09"/>
<protein>
    <submittedName>
        <fullName evidence="2">Uncharacterized protein</fullName>
    </submittedName>
</protein>
<reference evidence="3" key="2">
    <citation type="submission" date="2015-01" db="EMBL/GenBank/DDBJ databases">
        <title>Evolutionary Origins and Diversification of the Mycorrhizal Mutualists.</title>
        <authorList>
            <consortium name="DOE Joint Genome Institute"/>
            <consortium name="Mycorrhizal Genomics Consortium"/>
            <person name="Kohler A."/>
            <person name="Kuo A."/>
            <person name="Nagy L.G."/>
            <person name="Floudas D."/>
            <person name="Copeland A."/>
            <person name="Barry K.W."/>
            <person name="Cichocki N."/>
            <person name="Veneault-Fourrey C."/>
            <person name="LaButti K."/>
            <person name="Lindquist E.A."/>
            <person name="Lipzen A."/>
            <person name="Lundell T."/>
            <person name="Morin E."/>
            <person name="Murat C."/>
            <person name="Riley R."/>
            <person name="Ohm R."/>
            <person name="Sun H."/>
            <person name="Tunlid A."/>
            <person name="Henrissat B."/>
            <person name="Grigoriev I.V."/>
            <person name="Hibbett D.S."/>
            <person name="Martin F."/>
        </authorList>
    </citation>
    <scope>NUCLEOTIDE SEQUENCE [LARGE SCALE GENOMIC DNA]</scope>
    <source>
        <strain evidence="3">F 1598</strain>
    </source>
</reference>